<evidence type="ECO:0000313" key="1">
    <source>
        <dbReference type="EMBL" id="KAJ7558992.1"/>
    </source>
</evidence>
<dbReference type="EMBL" id="CM055095">
    <property type="protein sequence ID" value="KAJ7558992.1"/>
    <property type="molecule type" value="Genomic_DNA"/>
</dbReference>
<reference evidence="2" key="1">
    <citation type="journal article" date="2024" name="Proc. Natl. Acad. Sci. U.S.A.">
        <title>Extraordinary preservation of gene collinearity over three hundred million years revealed in homosporous lycophytes.</title>
        <authorList>
            <person name="Li C."/>
            <person name="Wickell D."/>
            <person name="Kuo L.Y."/>
            <person name="Chen X."/>
            <person name="Nie B."/>
            <person name="Liao X."/>
            <person name="Peng D."/>
            <person name="Ji J."/>
            <person name="Jenkins J."/>
            <person name="Williams M."/>
            <person name="Shu S."/>
            <person name="Plott C."/>
            <person name="Barry K."/>
            <person name="Rajasekar S."/>
            <person name="Grimwood J."/>
            <person name="Han X."/>
            <person name="Sun S."/>
            <person name="Hou Z."/>
            <person name="He W."/>
            <person name="Dai G."/>
            <person name="Sun C."/>
            <person name="Schmutz J."/>
            <person name="Leebens-Mack J.H."/>
            <person name="Li F.W."/>
            <person name="Wang L."/>
        </authorList>
    </citation>
    <scope>NUCLEOTIDE SEQUENCE [LARGE SCALE GENOMIC DNA]</scope>
    <source>
        <strain evidence="2">cv. PW_Plant_1</strain>
    </source>
</reference>
<dbReference type="Proteomes" id="UP001162992">
    <property type="component" value="Chromosome 4"/>
</dbReference>
<sequence>MDNLMSRRWWSKETVALVTGANKGIGFAIVKQLAKEGLTAILTSRDIQNGQKACDMLREEGLNVLFHQLDVTDLDSIIRVADWVKTQFGGIDILINNAGVNFRTTPLSLDGMEVAHSTLETNYYGVKRVTEAMLSLFRLSTQGNRIVNVSSMMGQLSVFQDETWKTQLSSVDTLTEELIESFLQNCLVKIAKNLNTKVPGLEVFKAELHYPKGLIYYGLSKAALNAYSRMLARDLSKRSADQMFYVSCMCPGLTSTDMTGNVGHTPEEGADTAVWLALLPASECSTGNFFIKRQERSFEYIEEVFSLSSHQALLSLEN</sequence>
<evidence type="ECO:0000313" key="2">
    <source>
        <dbReference type="Proteomes" id="UP001162992"/>
    </source>
</evidence>
<accession>A0ACC2DYB5</accession>
<organism evidence="1 2">
    <name type="scientific">Diphasiastrum complanatum</name>
    <name type="common">Issler's clubmoss</name>
    <name type="synonym">Lycopodium complanatum</name>
    <dbReference type="NCBI Taxonomy" id="34168"/>
    <lineage>
        <taxon>Eukaryota</taxon>
        <taxon>Viridiplantae</taxon>
        <taxon>Streptophyta</taxon>
        <taxon>Embryophyta</taxon>
        <taxon>Tracheophyta</taxon>
        <taxon>Lycopodiopsida</taxon>
        <taxon>Lycopodiales</taxon>
        <taxon>Lycopodiaceae</taxon>
        <taxon>Lycopodioideae</taxon>
        <taxon>Diphasiastrum</taxon>
    </lineage>
</organism>
<name>A0ACC2DYB5_DIPCM</name>
<comment type="caution">
    <text evidence="1">The sequence shown here is derived from an EMBL/GenBank/DDBJ whole genome shotgun (WGS) entry which is preliminary data.</text>
</comment>
<gene>
    <name evidence="1" type="ORF">O6H91_04G064700</name>
</gene>
<protein>
    <submittedName>
        <fullName evidence="1">Uncharacterized protein</fullName>
    </submittedName>
</protein>
<proteinExistence type="predicted"/>
<keyword evidence="2" id="KW-1185">Reference proteome</keyword>